<evidence type="ECO:0000256" key="1">
    <source>
        <dbReference type="SAM" id="SignalP"/>
    </source>
</evidence>
<evidence type="ECO:0000313" key="3">
    <source>
        <dbReference type="EMBL" id="KUO94781.1"/>
    </source>
</evidence>
<dbReference type="InterPro" id="IPR001119">
    <property type="entry name" value="SLH_dom"/>
</dbReference>
<keyword evidence="1" id="KW-0732">Signal</keyword>
<proteinExistence type="predicted"/>
<dbReference type="Pfam" id="PF16244">
    <property type="entry name" value="DUF4901"/>
    <property type="match status" value="2"/>
</dbReference>
<name>A0A101XP06_9BACL</name>
<reference evidence="3 4" key="1">
    <citation type="submission" date="2015-12" db="EMBL/GenBank/DDBJ databases">
        <title>Draft genome sequence of Acidibacillus ferrooxidans ITV001, isolated from a chalcopyrite acid mine drainage site in Brazil.</title>
        <authorList>
            <person name="Dall'Agnol H."/>
            <person name="Nancucheo I."/>
            <person name="Johnson B."/>
            <person name="Oliveira R."/>
            <person name="Leite L."/>
            <person name="Pylro V."/>
            <person name="Nunes G.L."/>
            <person name="Tzotzos G."/>
            <person name="Fernandes G.R."/>
            <person name="Dutra J."/>
            <person name="Orellana S.C."/>
            <person name="Oliveira G."/>
        </authorList>
    </citation>
    <scope>NUCLEOTIDE SEQUENCE [LARGE SCALE GENOMIC DNA]</scope>
    <source>
        <strain evidence="4">ITV01</strain>
    </source>
</reference>
<accession>A0A101XP06</accession>
<feature type="domain" description="SLH" evidence="2">
    <location>
        <begin position="621"/>
        <end position="682"/>
    </location>
</feature>
<evidence type="ECO:0000313" key="4">
    <source>
        <dbReference type="Proteomes" id="UP000053557"/>
    </source>
</evidence>
<sequence length="752" mass="79267">MKASKQALLLSASVILALSPVSLSLAATQAKHTAATANLSIARAKQIAIKLFHIPSYYALTQENYNSAGQGNPANYNLSFTFTTPTQQQDSINVTLNAQTGEVLNYNRYTGPESFVFPVPESLTAATQAAQAWVKKLSPTHAAKLTLEPLAPQNGVSLTQGVQYTFDFVRMVNGIPAPFDGCTVVIDQNGNLVSYSSSWSNLPFPTGIPALSLAQANAKYAEDLPLTLSYQQNWQGPATPSTVLAYALNIGNYPQFWNAGYLDSSSGGIGIPVLDAKTGQVIDATGKVHPLPAQTPPKPLNPNGGHAAFLWKKVNWTEQQSLQFAKLTLDVPATFTLTSSSQGQSFPQGDNTWNFTWTNPKNANDQISAQIDATYGVLQSAYGGSTSYNGKDQFTSAQLLARAKVFLARVFPNDLGSISLKPMTFKKFPGTTTDYQIQLIVNGLPDSASSGNLTMSSVTGQVANYYSPLQPANSGPFKSPQGAISLQAARQAWVKAAPLSLMYLETQPSGITPGSASGHVILAYAPMGSLTYGGMVDAFTGQVLNGPKTPGYRGIPSDIVGLPQEPELELLVNDGLLPVDASGHAQPNALMTRAAFVKLVVSAFALSQGGVQPFGTLSHGIQASLADVPSASPAYSSIVSAYEDGLLPPGPLFQPNALATRGFAANVLTRALGYNALLAHPTLFHFTASDASSIPTDHLASDAIATALGMFQLQNGQFMDGTPISVKDAAVAIVYGADALAKNIPSPVRFQG</sequence>
<dbReference type="AlphaFoldDB" id="A0A101XP06"/>
<feature type="chain" id="PRO_5007110187" description="SLH domain-containing protein" evidence="1">
    <location>
        <begin position="27"/>
        <end position="752"/>
    </location>
</feature>
<evidence type="ECO:0000259" key="2">
    <source>
        <dbReference type="PROSITE" id="PS51272"/>
    </source>
</evidence>
<dbReference type="Proteomes" id="UP000053557">
    <property type="component" value="Unassembled WGS sequence"/>
</dbReference>
<dbReference type="InterPro" id="IPR032599">
    <property type="entry name" value="YcdB/YcdC_rep_domain"/>
</dbReference>
<dbReference type="EMBL" id="LPVJ01000070">
    <property type="protein sequence ID" value="KUO94781.1"/>
    <property type="molecule type" value="Genomic_DNA"/>
</dbReference>
<gene>
    <name evidence="3" type="ORF">ATW55_10210</name>
</gene>
<dbReference type="OrthoDB" id="2473368at2"/>
<dbReference type="RefSeq" id="WP_067719372.1">
    <property type="nucleotide sequence ID" value="NZ_LPVJ01000070.1"/>
</dbReference>
<feature type="signal peptide" evidence="1">
    <location>
        <begin position="1"/>
        <end position="26"/>
    </location>
</feature>
<dbReference type="PROSITE" id="PS51272">
    <property type="entry name" value="SLH"/>
    <property type="match status" value="1"/>
</dbReference>
<keyword evidence="4" id="KW-1185">Reference proteome</keyword>
<protein>
    <recommendedName>
        <fullName evidence="2">SLH domain-containing protein</fullName>
    </recommendedName>
</protein>
<organism evidence="3 4">
    <name type="scientific">Ferroacidibacillus organovorans</name>
    <dbReference type="NCBI Taxonomy" id="1765683"/>
    <lineage>
        <taxon>Bacteria</taxon>
        <taxon>Bacillati</taxon>
        <taxon>Bacillota</taxon>
        <taxon>Bacilli</taxon>
        <taxon>Bacillales</taxon>
        <taxon>Alicyclobacillaceae</taxon>
        <taxon>Ferroacidibacillus</taxon>
    </lineage>
</organism>
<comment type="caution">
    <text evidence="3">The sequence shown here is derived from an EMBL/GenBank/DDBJ whole genome shotgun (WGS) entry which is preliminary data.</text>
</comment>